<gene>
    <name evidence="2" type="ORF">BDK51DRAFT_33989</name>
</gene>
<name>A0A4P9WNM2_9FUNG</name>
<keyword evidence="3" id="KW-1185">Reference proteome</keyword>
<dbReference type="EMBL" id="KZ994014">
    <property type="protein sequence ID" value="RKO94092.1"/>
    <property type="molecule type" value="Genomic_DNA"/>
</dbReference>
<reference evidence="3" key="1">
    <citation type="journal article" date="2018" name="Nat. Microbiol.">
        <title>Leveraging single-cell genomics to expand the fungal tree of life.</title>
        <authorList>
            <person name="Ahrendt S.R."/>
            <person name="Quandt C.A."/>
            <person name="Ciobanu D."/>
            <person name="Clum A."/>
            <person name="Salamov A."/>
            <person name="Andreopoulos B."/>
            <person name="Cheng J.F."/>
            <person name="Woyke T."/>
            <person name="Pelin A."/>
            <person name="Henrissat B."/>
            <person name="Reynolds N.K."/>
            <person name="Benny G.L."/>
            <person name="Smith M.E."/>
            <person name="James T.Y."/>
            <person name="Grigoriev I.V."/>
        </authorList>
    </citation>
    <scope>NUCLEOTIDE SEQUENCE [LARGE SCALE GENOMIC DNA]</scope>
</reference>
<sequence length="308" mass="33253">MHDNEAGCGDNETVFCLQYKSQVPQEEEKQKDMTHKKNVGGSTATSGGGGDTGEIPDHLGNRRGYIEENTATFGMVKELYRVPASPSLGMSGRRQVEQQSGRQQPQNPRLAARRAVHAGHHVVPWLHGLVPRRLLVGFDLSIRGGKGEGGRGQECQKKHDVRPQFAMCLASTSIVASTACDGEGLDLESAKLGTNFPSPLPPCGAPTPITEYPPWFPGLCHFTPGTLGRLVANREVFEVFSTSLENVPCHVFGPIEVLAGLAFGGDHCRKRLDHVLWHAFLPENLSGRDFLGACRGGVGRRGGLKSKA</sequence>
<dbReference type="AlphaFoldDB" id="A0A4P9WNM2"/>
<feature type="region of interest" description="Disordered" evidence="1">
    <location>
        <begin position="85"/>
        <end position="109"/>
    </location>
</feature>
<evidence type="ECO:0000256" key="1">
    <source>
        <dbReference type="SAM" id="MobiDB-lite"/>
    </source>
</evidence>
<dbReference type="Proteomes" id="UP000269721">
    <property type="component" value="Unassembled WGS sequence"/>
</dbReference>
<feature type="compositionally biased region" description="Polar residues" evidence="1">
    <location>
        <begin position="97"/>
        <end position="107"/>
    </location>
</feature>
<feature type="compositionally biased region" description="Basic and acidic residues" evidence="1">
    <location>
        <begin position="26"/>
        <end position="35"/>
    </location>
</feature>
<proteinExistence type="predicted"/>
<evidence type="ECO:0000313" key="3">
    <source>
        <dbReference type="Proteomes" id="UP000269721"/>
    </source>
</evidence>
<accession>A0A4P9WNM2</accession>
<evidence type="ECO:0000313" key="2">
    <source>
        <dbReference type="EMBL" id="RKO94092.1"/>
    </source>
</evidence>
<protein>
    <submittedName>
        <fullName evidence="2">Uncharacterized protein</fullName>
    </submittedName>
</protein>
<organism evidence="2 3">
    <name type="scientific">Blyttiomyces helicus</name>
    <dbReference type="NCBI Taxonomy" id="388810"/>
    <lineage>
        <taxon>Eukaryota</taxon>
        <taxon>Fungi</taxon>
        <taxon>Fungi incertae sedis</taxon>
        <taxon>Chytridiomycota</taxon>
        <taxon>Chytridiomycota incertae sedis</taxon>
        <taxon>Chytridiomycetes</taxon>
        <taxon>Chytridiomycetes incertae sedis</taxon>
        <taxon>Blyttiomyces</taxon>
    </lineage>
</organism>
<feature type="region of interest" description="Disordered" evidence="1">
    <location>
        <begin position="26"/>
        <end position="61"/>
    </location>
</feature>